<gene>
    <name evidence="1" type="ORF">M097_2891</name>
</gene>
<organism evidence="1 2">
    <name type="scientific">Phocaeicola vulgatus str. 3775 SL</name>
    <name type="common">B</name>
    <name type="synonym">iv</name>
    <dbReference type="NCBI Taxonomy" id="1339350"/>
    <lineage>
        <taxon>Bacteria</taxon>
        <taxon>Pseudomonadati</taxon>
        <taxon>Bacteroidota</taxon>
        <taxon>Bacteroidia</taxon>
        <taxon>Bacteroidales</taxon>
        <taxon>Bacteroidaceae</taxon>
        <taxon>Phocaeicola</taxon>
    </lineage>
</organism>
<reference evidence="1 2" key="1">
    <citation type="submission" date="2014-04" db="EMBL/GenBank/DDBJ databases">
        <authorList>
            <person name="Sears C."/>
            <person name="Carroll K."/>
            <person name="Sack B.R."/>
            <person name="Qadri F."/>
            <person name="Myers L.L."/>
            <person name="Chung G.-T."/>
            <person name="Escheverria P."/>
            <person name="Fraser C.M."/>
            <person name="Sadzewicz L."/>
            <person name="Shefchek K.A."/>
            <person name="Tallon L."/>
            <person name="Das S.P."/>
            <person name="Daugherty S."/>
            <person name="Mongodin E.F."/>
        </authorList>
    </citation>
    <scope>NUCLEOTIDE SEQUENCE [LARGE SCALE GENOMIC DNA]</scope>
    <source>
        <strain evidence="2">3775 SL(B) 10 (iv)</strain>
    </source>
</reference>
<sequence>MPAKQSRAGLCKAFRKNTASAARKIFAETRKGPALLNPDRHGATFAG</sequence>
<accession>A0A078R572</accession>
<evidence type="ECO:0000313" key="1">
    <source>
        <dbReference type="EMBL" id="KDS29746.1"/>
    </source>
</evidence>
<dbReference type="AlphaFoldDB" id="A0A078R572"/>
<comment type="caution">
    <text evidence="1">The sequence shown here is derived from an EMBL/GenBank/DDBJ whole genome shotgun (WGS) entry which is preliminary data.</text>
</comment>
<evidence type="ECO:0000313" key="2">
    <source>
        <dbReference type="Proteomes" id="UP000028134"/>
    </source>
</evidence>
<proteinExistence type="predicted"/>
<name>A0A078R572_PHOVU</name>
<dbReference type="EMBL" id="JNHI01000019">
    <property type="protein sequence ID" value="KDS29746.1"/>
    <property type="molecule type" value="Genomic_DNA"/>
</dbReference>
<dbReference type="Proteomes" id="UP000028134">
    <property type="component" value="Unassembled WGS sequence"/>
</dbReference>
<protein>
    <submittedName>
        <fullName evidence="1">Uncharacterized protein</fullName>
    </submittedName>
</protein>
<dbReference type="PATRIC" id="fig|1339350.3.peg.2769"/>